<feature type="signal peptide" evidence="1">
    <location>
        <begin position="1"/>
        <end position="28"/>
    </location>
</feature>
<dbReference type="OrthoDB" id="3270804at2759"/>
<accession>A0A9P7K2N7</accession>
<dbReference type="Proteomes" id="UP000717328">
    <property type="component" value="Unassembled WGS sequence"/>
</dbReference>
<proteinExistence type="predicted"/>
<feature type="chain" id="PRO_5040309308" evidence="1">
    <location>
        <begin position="29"/>
        <end position="200"/>
    </location>
</feature>
<reference evidence="2" key="2">
    <citation type="submission" date="2021-10" db="EMBL/GenBank/DDBJ databases">
        <title>Phylogenomics reveals ancestral predisposition of the termite-cultivated fungus Termitomyces towards a domesticated lifestyle.</title>
        <authorList>
            <person name="Auxier B."/>
            <person name="Grum-Grzhimaylo A."/>
            <person name="Cardenas M.E."/>
            <person name="Lodge J.D."/>
            <person name="Laessoe T."/>
            <person name="Pedersen O."/>
            <person name="Smith M.E."/>
            <person name="Kuyper T.W."/>
            <person name="Franco-Molano E.A."/>
            <person name="Baroni T.J."/>
            <person name="Aanen D.K."/>
        </authorList>
    </citation>
    <scope>NUCLEOTIDE SEQUENCE</scope>
    <source>
        <strain evidence="2">D49</strain>
    </source>
</reference>
<dbReference type="AlphaFoldDB" id="A0A9P7K2N7"/>
<comment type="caution">
    <text evidence="2">The sequence shown here is derived from an EMBL/GenBank/DDBJ whole genome shotgun (WGS) entry which is preliminary data.</text>
</comment>
<sequence length="200" mass="19309">MAQNNPANILISIEQILVALQQLGLALASNPGDGTPFVILLTAGPATNVMTASSNLPASGSVPPATSPIANIPAASPGISGGGAVVAPIAAAASPAVSDTTTFKGKAPAAAPSCISTSTSTAVDAASSTVAPAAISAVAPAAVASTVAPVTIAPAADAWNNVQPLVSGVSGFYCKRFVSYEAATIAFAEADSLGLVEIKN</sequence>
<protein>
    <submittedName>
        <fullName evidence="2">Uncharacterized protein</fullName>
    </submittedName>
</protein>
<keyword evidence="1" id="KW-0732">Signal</keyword>
<name>A0A9P7K2N7_9AGAR</name>
<reference evidence="2" key="1">
    <citation type="submission" date="2021-02" db="EMBL/GenBank/DDBJ databases">
        <authorList>
            <person name="Nieuwenhuis M."/>
            <person name="Van De Peppel L.J.J."/>
        </authorList>
    </citation>
    <scope>NUCLEOTIDE SEQUENCE</scope>
    <source>
        <strain evidence="2">D49</strain>
    </source>
</reference>
<evidence type="ECO:0000313" key="2">
    <source>
        <dbReference type="EMBL" id="KAG5634140.1"/>
    </source>
</evidence>
<organism evidence="2 3">
    <name type="scientific">Sphagnurus paluster</name>
    <dbReference type="NCBI Taxonomy" id="117069"/>
    <lineage>
        <taxon>Eukaryota</taxon>
        <taxon>Fungi</taxon>
        <taxon>Dikarya</taxon>
        <taxon>Basidiomycota</taxon>
        <taxon>Agaricomycotina</taxon>
        <taxon>Agaricomycetes</taxon>
        <taxon>Agaricomycetidae</taxon>
        <taxon>Agaricales</taxon>
        <taxon>Tricholomatineae</taxon>
        <taxon>Lyophyllaceae</taxon>
        <taxon>Sphagnurus</taxon>
    </lineage>
</organism>
<evidence type="ECO:0000256" key="1">
    <source>
        <dbReference type="SAM" id="SignalP"/>
    </source>
</evidence>
<gene>
    <name evidence="2" type="ORF">H0H81_003196</name>
</gene>
<evidence type="ECO:0000313" key="3">
    <source>
        <dbReference type="Proteomes" id="UP000717328"/>
    </source>
</evidence>
<keyword evidence="3" id="KW-1185">Reference proteome</keyword>
<dbReference type="EMBL" id="JABCKI010006609">
    <property type="protein sequence ID" value="KAG5634140.1"/>
    <property type="molecule type" value="Genomic_DNA"/>
</dbReference>